<dbReference type="Pfam" id="PF11303">
    <property type="entry name" value="DUF3105"/>
    <property type="match status" value="1"/>
</dbReference>
<dbReference type="RefSeq" id="WP_350245041.1">
    <property type="nucleotide sequence ID" value="NZ_CP158299.1"/>
</dbReference>
<dbReference type="EMBL" id="CP158299">
    <property type="protein sequence ID" value="XBV86949.1"/>
    <property type="molecule type" value="Genomic_DNA"/>
</dbReference>
<gene>
    <name evidence="2" type="ORF">ABOD76_11750</name>
</gene>
<protein>
    <submittedName>
        <fullName evidence="2">DUF3105 domain-containing protein</fullName>
    </submittedName>
</protein>
<name>A0AAU7UEU4_9DEIO</name>
<accession>A0AAU7UEU4</accession>
<evidence type="ECO:0000313" key="2">
    <source>
        <dbReference type="EMBL" id="XBV86949.1"/>
    </source>
</evidence>
<feature type="signal peptide" evidence="1">
    <location>
        <begin position="1"/>
        <end position="21"/>
    </location>
</feature>
<evidence type="ECO:0000256" key="1">
    <source>
        <dbReference type="SAM" id="SignalP"/>
    </source>
</evidence>
<feature type="chain" id="PRO_5044020447" evidence="1">
    <location>
        <begin position="22"/>
        <end position="167"/>
    </location>
</feature>
<dbReference type="AlphaFoldDB" id="A0AAU7UEU4"/>
<reference evidence="2" key="1">
    <citation type="submission" date="2024-06" db="EMBL/GenBank/DDBJ databases">
        <title>Draft Genome Sequence of Deinococcus sonorensis Type Strain KR-87, a Biofilm Producing Representative of the Genus Deinococcus.</title>
        <authorList>
            <person name="Boren L.S."/>
            <person name="Grosso R.A."/>
            <person name="Hugenberg-Cox A.N."/>
            <person name="Hill J.T.E."/>
            <person name="Albert C.M."/>
            <person name="Tuohy J.M."/>
        </authorList>
    </citation>
    <scope>NUCLEOTIDE SEQUENCE</scope>
    <source>
        <strain evidence="2">KR-87</strain>
    </source>
</reference>
<dbReference type="KEGG" id="dsc:ABOD76_11750"/>
<keyword evidence="1" id="KW-0732">Signal</keyword>
<proteinExistence type="predicted"/>
<dbReference type="InterPro" id="IPR021454">
    <property type="entry name" value="DUF3105"/>
</dbReference>
<sequence length="167" mass="17942">MTLPRALLTLPALALLLSACGGGIQDLKTYKYAGGQHQEGRIQYAENPPVGGTHNPIWQNCGVYTAPIYDEYGVHSMEHGAVWITYRPSLASAEVDKLKALVDGHSYTLLSPRDNLPAPIVISAWNAQVQVQTADDRRLGAFLKKYEQGSTAPERGAACSGGYGGTQ</sequence>
<dbReference type="PROSITE" id="PS51257">
    <property type="entry name" value="PROKAR_LIPOPROTEIN"/>
    <property type="match status" value="1"/>
</dbReference>
<organism evidence="2">
    <name type="scientific">Deinococcus sonorensis KR-87</name>
    <dbReference type="NCBI Taxonomy" id="694439"/>
    <lineage>
        <taxon>Bacteria</taxon>
        <taxon>Thermotogati</taxon>
        <taxon>Deinococcota</taxon>
        <taxon>Deinococci</taxon>
        <taxon>Deinococcales</taxon>
        <taxon>Deinococcaceae</taxon>
        <taxon>Deinococcus</taxon>
    </lineage>
</organism>